<evidence type="ECO:0000256" key="1">
    <source>
        <dbReference type="SAM" id="MobiDB-lite"/>
    </source>
</evidence>
<gene>
    <name evidence="2" type="ORF">An18g02260</name>
</gene>
<dbReference type="RefSeq" id="XP_059605027.1">
    <property type="nucleotide sequence ID" value="XM_059745641.1"/>
</dbReference>
<protein>
    <submittedName>
        <fullName evidence="2">Uncharacterized protein</fullName>
    </submittedName>
</protein>
<accession>A0AAJ8BX69</accession>
<proteinExistence type="predicted"/>
<dbReference type="GeneID" id="84593663"/>
<name>A0AAJ8BX69_ASPNG</name>
<dbReference type="VEuPathDB" id="FungiDB:An18g02260"/>
<feature type="region of interest" description="Disordered" evidence="1">
    <location>
        <begin position="52"/>
        <end position="111"/>
    </location>
</feature>
<dbReference type="AlphaFoldDB" id="A0AAJ8BX69"/>
<sequence length="111" mass="11765">MGYGGPAASSAALSPKGVIIGQVLTVVARAFCGARRSIRKFALPRLLSGRSANTAMQLEGGGASGEEEGKGKQRNPHFRETQTAHPSRGPIKAYLREWGPDPPGLTRDHFP</sequence>
<feature type="compositionally biased region" description="Basic and acidic residues" evidence="1">
    <location>
        <begin position="67"/>
        <end position="82"/>
    </location>
</feature>
<dbReference type="KEGG" id="ang:An18g02260"/>
<evidence type="ECO:0000313" key="2">
    <source>
        <dbReference type="RefSeq" id="XP_059605027.1"/>
    </source>
</evidence>
<reference evidence="2" key="1">
    <citation type="submission" date="2025-02" db="EMBL/GenBank/DDBJ databases">
        <authorList>
            <consortium name="NCBI Genome Project"/>
        </authorList>
    </citation>
    <scope>NUCLEOTIDE SEQUENCE</scope>
</reference>
<reference evidence="2" key="2">
    <citation type="submission" date="2025-08" db="UniProtKB">
        <authorList>
            <consortium name="RefSeq"/>
        </authorList>
    </citation>
    <scope>IDENTIFICATION</scope>
</reference>
<organism evidence="2">
    <name type="scientific">Aspergillus niger</name>
    <dbReference type="NCBI Taxonomy" id="5061"/>
    <lineage>
        <taxon>Eukaryota</taxon>
        <taxon>Fungi</taxon>
        <taxon>Dikarya</taxon>
        <taxon>Ascomycota</taxon>
        <taxon>Pezizomycotina</taxon>
        <taxon>Eurotiomycetes</taxon>
        <taxon>Eurotiomycetidae</taxon>
        <taxon>Eurotiales</taxon>
        <taxon>Aspergillaceae</taxon>
        <taxon>Aspergillus</taxon>
        <taxon>Aspergillus subgen. Circumdati</taxon>
    </lineage>
</organism>